<dbReference type="SMART" id="SM00382">
    <property type="entry name" value="AAA"/>
    <property type="match status" value="1"/>
</dbReference>
<keyword evidence="5" id="KW-1185">Reference proteome</keyword>
<comment type="caution">
    <text evidence="4">The sequence shown here is derived from an EMBL/GenBank/DDBJ whole genome shotgun (WGS) entry which is preliminary data.</text>
</comment>
<name>A0A7W8EGM0_9ACTN</name>
<evidence type="ECO:0000256" key="2">
    <source>
        <dbReference type="SAM" id="Phobius"/>
    </source>
</evidence>
<dbReference type="RefSeq" id="WP_184963386.1">
    <property type="nucleotide sequence ID" value="NZ_JACHIN010000005.1"/>
</dbReference>
<feature type="region of interest" description="Disordered" evidence="1">
    <location>
        <begin position="109"/>
        <end position="160"/>
    </location>
</feature>
<sequence length="804" mass="85092">MREDGDLRLRFAERLRALKDATGISVRDLEAASVRTPRRRAGQPPLRLKRGTIAGMLSTTRPVCPEREHVEVFVDTCLRKAAESRRSLPAELGEPAAWDRAYDDLLIGRSSSPVAPPASPETPAPPTAPAPPATQAPPATPASPEKTPALPETSALPGTRARRVPEALAGAKEVLADLVEQQWRIEARLRSLDDPGPMPVRWRLTGDGRLLDHPDNLTPLAAPLTVSSDDVPALARRLRGMRRRRLVILGGPGSGKTTLAVQLLRELLATRHEHGDEPVPVLLPAADWDTGTFPLLQDWLTARLARDYPALRATEQGARAAAALAARGHILPILDGLDELPEAARTAVIAALNRSLGDGDQLVVTARTAAYREAVDGAADVITSATVIEPDPLEPSVAAGYLRRCLPAQAGPLWERVLAGLAAGPPGPLAEVTATPLGLWLLRAVFIAPNAEPAVLLDRFPDAGALRAHLFDRLVPALIDARPPGAHSGELFRPRRRRDPQEVRRTLTLLARHLTHPRGPDGSPRTRDLAWWRLAHDTRGVTPAIRLALGFAVALAITACSTISLWILNDAVGGGVTYGLLFGVAAGGAVALAARSWPAQQPGYADLRGRGRRSRPAFLPVRGLALGLVAGVAMVLMMGFTVGFGAAAYLAGGVSALTVGLAYGFASGLAAWAEAPTRDGRAGSPLSSWRADRTLNLVRAATIGGTAALTGGLTAGLAAAYTDTPGFGLAVGLSYALTFGLTAGLVAGRHHAWMAFVIATGTGRIPRGLMSFLDDAHRLGLLRAVGPIYQFRHAELQDHLADPR</sequence>
<feature type="transmembrane region" description="Helical" evidence="2">
    <location>
        <begin position="580"/>
        <end position="598"/>
    </location>
</feature>
<protein>
    <recommendedName>
        <fullName evidence="3">NACHT domain-containing protein</fullName>
    </recommendedName>
</protein>
<evidence type="ECO:0000256" key="1">
    <source>
        <dbReference type="SAM" id="MobiDB-lite"/>
    </source>
</evidence>
<dbReference type="InterPro" id="IPR027417">
    <property type="entry name" value="P-loop_NTPase"/>
</dbReference>
<feature type="transmembrane region" description="Helical" evidence="2">
    <location>
        <begin position="619"/>
        <end position="640"/>
    </location>
</feature>
<feature type="domain" description="NACHT" evidence="3">
    <location>
        <begin position="244"/>
        <end position="370"/>
    </location>
</feature>
<dbReference type="Proteomes" id="UP000568380">
    <property type="component" value="Unassembled WGS sequence"/>
</dbReference>
<dbReference type="AlphaFoldDB" id="A0A7W8EGM0"/>
<feature type="transmembrane region" description="Helical" evidence="2">
    <location>
        <begin position="727"/>
        <end position="747"/>
    </location>
</feature>
<evidence type="ECO:0000259" key="3">
    <source>
        <dbReference type="PROSITE" id="PS50837"/>
    </source>
</evidence>
<dbReference type="InterPro" id="IPR007111">
    <property type="entry name" value="NACHT_NTPase"/>
</dbReference>
<feature type="compositionally biased region" description="Pro residues" evidence="1">
    <location>
        <begin position="114"/>
        <end position="141"/>
    </location>
</feature>
<proteinExistence type="predicted"/>
<dbReference type="Gene3D" id="3.40.50.300">
    <property type="entry name" value="P-loop containing nucleotide triphosphate hydrolases"/>
    <property type="match status" value="1"/>
</dbReference>
<dbReference type="EMBL" id="JACHIN010000005">
    <property type="protein sequence ID" value="MBB5078536.1"/>
    <property type="molecule type" value="Genomic_DNA"/>
</dbReference>
<feature type="transmembrane region" description="Helical" evidence="2">
    <location>
        <begin position="694"/>
        <end position="721"/>
    </location>
</feature>
<keyword evidence="2" id="KW-0812">Transmembrane</keyword>
<keyword evidence="2" id="KW-0472">Membrane</keyword>
<accession>A0A7W8EGM0</accession>
<feature type="transmembrane region" description="Helical" evidence="2">
    <location>
        <begin position="646"/>
        <end position="673"/>
    </location>
</feature>
<organism evidence="4 5">
    <name type="scientific">Nonomuraea endophytica</name>
    <dbReference type="NCBI Taxonomy" id="714136"/>
    <lineage>
        <taxon>Bacteria</taxon>
        <taxon>Bacillati</taxon>
        <taxon>Actinomycetota</taxon>
        <taxon>Actinomycetes</taxon>
        <taxon>Streptosporangiales</taxon>
        <taxon>Streptosporangiaceae</taxon>
        <taxon>Nonomuraea</taxon>
    </lineage>
</organism>
<reference evidence="4 5" key="1">
    <citation type="submission" date="2020-08" db="EMBL/GenBank/DDBJ databases">
        <title>Genomic Encyclopedia of Type Strains, Phase IV (KMG-IV): sequencing the most valuable type-strain genomes for metagenomic binning, comparative biology and taxonomic classification.</title>
        <authorList>
            <person name="Goeker M."/>
        </authorList>
    </citation>
    <scope>NUCLEOTIDE SEQUENCE [LARGE SCALE GENOMIC DNA]</scope>
    <source>
        <strain evidence="4 5">DSM 45385</strain>
    </source>
</reference>
<gene>
    <name evidence="4" type="ORF">HNR40_004022</name>
</gene>
<keyword evidence="2" id="KW-1133">Transmembrane helix</keyword>
<dbReference type="InterPro" id="IPR003593">
    <property type="entry name" value="AAA+_ATPase"/>
</dbReference>
<dbReference type="Pfam" id="PF05729">
    <property type="entry name" value="NACHT"/>
    <property type="match status" value="1"/>
</dbReference>
<dbReference type="PROSITE" id="PS50837">
    <property type="entry name" value="NACHT"/>
    <property type="match status" value="1"/>
</dbReference>
<dbReference type="SUPFAM" id="SSF52540">
    <property type="entry name" value="P-loop containing nucleoside triphosphate hydrolases"/>
    <property type="match status" value="1"/>
</dbReference>
<feature type="transmembrane region" description="Helical" evidence="2">
    <location>
        <begin position="547"/>
        <end position="568"/>
    </location>
</feature>
<evidence type="ECO:0000313" key="5">
    <source>
        <dbReference type="Proteomes" id="UP000568380"/>
    </source>
</evidence>
<evidence type="ECO:0000313" key="4">
    <source>
        <dbReference type="EMBL" id="MBB5078536.1"/>
    </source>
</evidence>